<dbReference type="InterPro" id="IPR036061">
    <property type="entry name" value="CheW-like_dom_sf"/>
</dbReference>
<evidence type="ECO:0000256" key="2">
    <source>
        <dbReference type="ARBA" id="ARBA00012438"/>
    </source>
</evidence>
<feature type="domain" description="HPt" evidence="11">
    <location>
        <begin position="217"/>
        <end position="323"/>
    </location>
</feature>
<feature type="region of interest" description="Disordered" evidence="8">
    <location>
        <begin position="320"/>
        <end position="345"/>
    </location>
</feature>
<dbReference type="SMART" id="SM00260">
    <property type="entry name" value="CheW"/>
    <property type="match status" value="1"/>
</dbReference>
<dbReference type="InterPro" id="IPR001789">
    <property type="entry name" value="Sig_transdc_resp-reg_receiver"/>
</dbReference>
<dbReference type="InterPro" id="IPR002545">
    <property type="entry name" value="CheW-lke_dom"/>
</dbReference>
<dbReference type="SUPFAM" id="SSF55874">
    <property type="entry name" value="ATPase domain of HSP90 chaperone/DNA topoisomerase II/histidine kinase"/>
    <property type="match status" value="1"/>
</dbReference>
<dbReference type="PROSITE" id="PS50109">
    <property type="entry name" value="HIS_KIN"/>
    <property type="match status" value="1"/>
</dbReference>
<evidence type="ECO:0000313" key="12">
    <source>
        <dbReference type="EMBL" id="QDU40446.1"/>
    </source>
</evidence>
<dbReference type="SMART" id="SM00387">
    <property type="entry name" value="HATPase_c"/>
    <property type="match status" value="1"/>
</dbReference>
<dbReference type="Gene3D" id="2.30.30.40">
    <property type="entry name" value="SH3 Domains"/>
    <property type="match status" value="1"/>
</dbReference>
<dbReference type="PROSITE" id="PS50110">
    <property type="entry name" value="RESPONSE_REGULATORY"/>
    <property type="match status" value="1"/>
</dbReference>
<dbReference type="PRINTS" id="PR00344">
    <property type="entry name" value="BCTRLSENSOR"/>
</dbReference>
<evidence type="ECO:0000259" key="11">
    <source>
        <dbReference type="PROSITE" id="PS50894"/>
    </source>
</evidence>
<dbReference type="Gene3D" id="3.40.50.2300">
    <property type="match status" value="1"/>
</dbReference>
<dbReference type="GO" id="GO:0005737">
    <property type="term" value="C:cytoplasm"/>
    <property type="evidence" value="ECO:0007669"/>
    <property type="project" value="InterPro"/>
</dbReference>
<evidence type="ECO:0000256" key="1">
    <source>
        <dbReference type="ARBA" id="ARBA00000085"/>
    </source>
</evidence>
<dbReference type="InterPro" id="IPR005467">
    <property type="entry name" value="His_kinase_dom"/>
</dbReference>
<dbReference type="Gene3D" id="3.30.565.10">
    <property type="entry name" value="Histidine kinase-like ATPase, C-terminal domain"/>
    <property type="match status" value="1"/>
</dbReference>
<dbReference type="Pfam" id="PF00072">
    <property type="entry name" value="Response_reg"/>
    <property type="match status" value="1"/>
</dbReference>
<name>A0A517ZD78_9PLAN</name>
<evidence type="ECO:0000259" key="9">
    <source>
        <dbReference type="PROSITE" id="PS50109"/>
    </source>
</evidence>
<dbReference type="GO" id="GO:0000155">
    <property type="term" value="F:phosphorelay sensor kinase activity"/>
    <property type="evidence" value="ECO:0007669"/>
    <property type="project" value="InterPro"/>
</dbReference>
<feature type="domain" description="Response regulatory" evidence="10">
    <location>
        <begin position="847"/>
        <end position="963"/>
    </location>
</feature>
<proteinExistence type="predicted"/>
<organism evidence="12 13">
    <name type="scientific">Maioricimonas rarisocia</name>
    <dbReference type="NCBI Taxonomy" id="2528026"/>
    <lineage>
        <taxon>Bacteria</taxon>
        <taxon>Pseudomonadati</taxon>
        <taxon>Planctomycetota</taxon>
        <taxon>Planctomycetia</taxon>
        <taxon>Planctomycetales</taxon>
        <taxon>Planctomycetaceae</taxon>
        <taxon>Maioricimonas</taxon>
    </lineage>
</organism>
<dbReference type="SMART" id="SM00448">
    <property type="entry name" value="REC"/>
    <property type="match status" value="1"/>
</dbReference>
<keyword evidence="13" id="KW-1185">Reference proteome</keyword>
<dbReference type="OrthoDB" id="9803176at2"/>
<keyword evidence="3 7" id="KW-0597">Phosphoprotein</keyword>
<evidence type="ECO:0000256" key="3">
    <source>
        <dbReference type="ARBA" id="ARBA00022553"/>
    </source>
</evidence>
<evidence type="ECO:0000259" key="10">
    <source>
        <dbReference type="PROSITE" id="PS50110"/>
    </source>
</evidence>
<dbReference type="AlphaFoldDB" id="A0A517ZD78"/>
<dbReference type="RefSeq" id="WP_145371738.1">
    <property type="nucleotide sequence ID" value="NZ_CP036275.1"/>
</dbReference>
<evidence type="ECO:0000256" key="4">
    <source>
        <dbReference type="ARBA" id="ARBA00022679"/>
    </source>
</evidence>
<dbReference type="InterPro" id="IPR011006">
    <property type="entry name" value="CheY-like_superfamily"/>
</dbReference>
<dbReference type="InterPro" id="IPR004358">
    <property type="entry name" value="Sig_transdc_His_kin-like_C"/>
</dbReference>
<dbReference type="EC" id="2.7.13.3" evidence="2"/>
<dbReference type="SUPFAM" id="SSF52172">
    <property type="entry name" value="CheY-like"/>
    <property type="match status" value="1"/>
</dbReference>
<dbReference type="InterPro" id="IPR051315">
    <property type="entry name" value="Bact_Chemotaxis_CheA"/>
</dbReference>
<evidence type="ECO:0000256" key="5">
    <source>
        <dbReference type="ARBA" id="ARBA00022777"/>
    </source>
</evidence>
<dbReference type="InterPro" id="IPR036641">
    <property type="entry name" value="HPT_dom_sf"/>
</dbReference>
<feature type="modified residue" description="4-aspartylphosphate" evidence="7">
    <location>
        <position position="896"/>
    </location>
</feature>
<dbReference type="InterPro" id="IPR008207">
    <property type="entry name" value="Sig_transdc_His_kin_Hpt_dom"/>
</dbReference>
<keyword evidence="4 12" id="KW-0808">Transferase</keyword>
<dbReference type="SMART" id="SM01231">
    <property type="entry name" value="H-kinase_dim"/>
    <property type="match status" value="1"/>
</dbReference>
<accession>A0A517ZD78</accession>
<dbReference type="PANTHER" id="PTHR43395:SF8">
    <property type="entry name" value="HISTIDINE KINASE"/>
    <property type="match status" value="1"/>
</dbReference>
<evidence type="ECO:0000256" key="6">
    <source>
        <dbReference type="PROSITE-ProRule" id="PRU00110"/>
    </source>
</evidence>
<dbReference type="InterPro" id="IPR004105">
    <property type="entry name" value="CheA-like_dim"/>
</dbReference>
<dbReference type="Pfam" id="PF01627">
    <property type="entry name" value="Hpt"/>
    <property type="match status" value="1"/>
</dbReference>
<evidence type="ECO:0000256" key="8">
    <source>
        <dbReference type="SAM" id="MobiDB-lite"/>
    </source>
</evidence>
<dbReference type="KEGG" id="mri:Mal4_48030"/>
<reference evidence="12 13" key="1">
    <citation type="submission" date="2019-02" db="EMBL/GenBank/DDBJ databases">
        <title>Deep-cultivation of Planctomycetes and their phenomic and genomic characterization uncovers novel biology.</title>
        <authorList>
            <person name="Wiegand S."/>
            <person name="Jogler M."/>
            <person name="Boedeker C."/>
            <person name="Pinto D."/>
            <person name="Vollmers J."/>
            <person name="Rivas-Marin E."/>
            <person name="Kohn T."/>
            <person name="Peeters S.H."/>
            <person name="Heuer A."/>
            <person name="Rast P."/>
            <person name="Oberbeckmann S."/>
            <person name="Bunk B."/>
            <person name="Jeske O."/>
            <person name="Meyerdierks A."/>
            <person name="Storesund J.E."/>
            <person name="Kallscheuer N."/>
            <person name="Luecker S."/>
            <person name="Lage O.M."/>
            <person name="Pohl T."/>
            <person name="Merkel B.J."/>
            <person name="Hornburger P."/>
            <person name="Mueller R.-W."/>
            <person name="Bruemmer F."/>
            <person name="Labrenz M."/>
            <person name="Spormann A.M."/>
            <person name="Op den Camp H."/>
            <person name="Overmann J."/>
            <person name="Amann R."/>
            <person name="Jetten M.S.M."/>
            <person name="Mascher T."/>
            <person name="Medema M.H."/>
            <person name="Devos D.P."/>
            <person name="Kaster A.-K."/>
            <person name="Ovreas L."/>
            <person name="Rohde M."/>
            <person name="Galperin M.Y."/>
            <person name="Jogler C."/>
        </authorList>
    </citation>
    <scope>NUCLEOTIDE SEQUENCE [LARGE SCALE GENOMIC DNA]</scope>
    <source>
        <strain evidence="12 13">Mal4</strain>
    </source>
</reference>
<dbReference type="PANTHER" id="PTHR43395">
    <property type="entry name" value="SENSOR HISTIDINE KINASE CHEA"/>
    <property type="match status" value="1"/>
</dbReference>
<dbReference type="Gene3D" id="1.20.120.160">
    <property type="entry name" value="HPT domain"/>
    <property type="match status" value="1"/>
</dbReference>
<evidence type="ECO:0000313" key="13">
    <source>
        <dbReference type="Proteomes" id="UP000320496"/>
    </source>
</evidence>
<dbReference type="PROSITE" id="PS50894">
    <property type="entry name" value="HPT"/>
    <property type="match status" value="1"/>
</dbReference>
<feature type="domain" description="Histidine kinase" evidence="9">
    <location>
        <begin position="471"/>
        <end position="678"/>
    </location>
</feature>
<dbReference type="CDD" id="cd17546">
    <property type="entry name" value="REC_hyHK_CKI1_RcsC-like"/>
    <property type="match status" value="1"/>
</dbReference>
<dbReference type="SUPFAM" id="SSF47226">
    <property type="entry name" value="Histidine-containing phosphotransfer domain, HPT domain"/>
    <property type="match status" value="1"/>
</dbReference>
<dbReference type="CDD" id="cd00088">
    <property type="entry name" value="HPT"/>
    <property type="match status" value="1"/>
</dbReference>
<dbReference type="FunFam" id="3.30.565.10:FF:000016">
    <property type="entry name" value="Chemotaxis protein CheA, putative"/>
    <property type="match status" value="1"/>
</dbReference>
<keyword evidence="5" id="KW-0418">Kinase</keyword>
<protein>
    <recommendedName>
        <fullName evidence="2">histidine kinase</fullName>
        <ecNumber evidence="2">2.7.13.3</ecNumber>
    </recommendedName>
</protein>
<sequence length="976" mass="104257">MGANTDLERVVRDLFQPVEQSLQDLPEDRQAYARAQQALQEAVAQLEAAADEEWGAVARLVNDLLEIAGCAADEAGEIEALTGDVRAGVTLLRDAMVRADEPTGEVAEFAATARERWSSYLQLLAGEDWDNGPGLGDDGIPVGADDTVSESSGAASPVDVQMILQAVAGGGVSAAEPPATEEPVVETSPAEQNGSAEIFADDIAVAGPPVPPRAVDTNTLDAELMEAYQEDAGQCLASMERIAMDAGGPTSDPEVLRSLCRDLHTLKGASASVGFTHLAGYLHQVEEWLEGAASSPGAAVDLDPVLVCVDTVRSRLGGDVASSTVSAAEPQPEVRPAAAPQRPVVTPAATTTSAVVDEASSQSAETLRVKASQVDQLMDQLADLVMFRSRRDRRVTELTGICDHLSACVLRLKSLGESSADLPTMTESVDPETGEVLPPALLSRQHEHYLSEVTSDIAEIAGELRKVCGPVAEENRTISQFIRQFRHELIQLRRMPVSGLFRRLQRAAHDAARVEGKQVRLSLVGEHAGLERSLQEKLYEPLLHLIRNAVSHGIETGDDRAAAGKDPVGTITLEAMGSSNLLVLEIRDDGRGLDYEAIRRRGIARQLIRPDDRPGNAELARLIFHPGFSTREQVNEVAGRGVGMDVVATTLEKMHSRIEIESAPGRGTTIRLSIPLRSVIEHAMVFRSGGRMFALPIQSVKAVSQHEGGANGNATPFAANADYHVPLNDLLRLPVGGDSMGGHWLVLGGKATGGGHVGPADMIDRSAPLQRVAIHVDEILGPEEVVVRSLPPLLRRHPLLGGVTLSGASEIVLMLDAARLFEQGCRYQAGGTLEQTTSAGGAASNRRVLVADDSISARRNLVRRLQKHGYEIDEAEDGLAALDRLREQEYLAIFTDLEMPRMGGLDLLAEIKSGERHSSTPVVVVTSRDEQQVRDRVHELGGDGFLAKPANSAALDEVIERLGMNRACADPGAVSL</sequence>
<dbReference type="EMBL" id="CP036275">
    <property type="protein sequence ID" value="QDU40446.1"/>
    <property type="molecule type" value="Genomic_DNA"/>
</dbReference>
<evidence type="ECO:0000256" key="7">
    <source>
        <dbReference type="PROSITE-ProRule" id="PRU00169"/>
    </source>
</evidence>
<dbReference type="InterPro" id="IPR036890">
    <property type="entry name" value="HATPase_C_sf"/>
</dbReference>
<dbReference type="SUPFAM" id="SSF50341">
    <property type="entry name" value="CheW-like"/>
    <property type="match status" value="1"/>
</dbReference>
<dbReference type="InterPro" id="IPR003594">
    <property type="entry name" value="HATPase_dom"/>
</dbReference>
<gene>
    <name evidence="12" type="primary">cheA</name>
    <name evidence="12" type="ORF">Mal4_48030</name>
</gene>
<dbReference type="Pfam" id="PF02518">
    <property type="entry name" value="HATPase_c"/>
    <property type="match status" value="1"/>
</dbReference>
<dbReference type="Proteomes" id="UP000320496">
    <property type="component" value="Chromosome"/>
</dbReference>
<dbReference type="GO" id="GO:0006935">
    <property type="term" value="P:chemotaxis"/>
    <property type="evidence" value="ECO:0007669"/>
    <property type="project" value="InterPro"/>
</dbReference>
<feature type="modified residue" description="Phosphohistidine" evidence="6">
    <location>
        <position position="264"/>
    </location>
</feature>
<feature type="compositionally biased region" description="Low complexity" evidence="8">
    <location>
        <begin position="327"/>
        <end position="345"/>
    </location>
</feature>
<comment type="catalytic activity">
    <reaction evidence="1">
        <text>ATP + protein L-histidine = ADP + protein N-phospho-L-histidine.</text>
        <dbReference type="EC" id="2.7.13.3"/>
    </reaction>
</comment>